<reference evidence="2 3" key="1">
    <citation type="submission" date="2021-03" db="EMBL/GenBank/DDBJ databases">
        <title>Sequencing the genomes of 1000 actinobacteria strains.</title>
        <authorList>
            <person name="Klenk H.-P."/>
        </authorList>
    </citation>
    <scope>NUCLEOTIDE SEQUENCE [LARGE SCALE GENOMIC DNA]</scope>
    <source>
        <strain evidence="2 3">DSM 13468</strain>
    </source>
</reference>
<accession>A0ABS4WTL5</accession>
<evidence type="ECO:0000313" key="2">
    <source>
        <dbReference type="EMBL" id="MBP2378849.1"/>
    </source>
</evidence>
<dbReference type="SMART" id="SM00382">
    <property type="entry name" value="AAA"/>
    <property type="match status" value="1"/>
</dbReference>
<feature type="domain" description="AAA+ ATPase" evidence="1">
    <location>
        <begin position="29"/>
        <end position="208"/>
    </location>
</feature>
<dbReference type="InterPro" id="IPR003593">
    <property type="entry name" value="AAA+_ATPase"/>
</dbReference>
<dbReference type="Proteomes" id="UP000703720">
    <property type="component" value="Unassembled WGS sequence"/>
</dbReference>
<organism evidence="2 3">
    <name type="scientific">Microbacterium phyllosphaerae</name>
    <dbReference type="NCBI Taxonomy" id="124798"/>
    <lineage>
        <taxon>Bacteria</taxon>
        <taxon>Bacillati</taxon>
        <taxon>Actinomycetota</taxon>
        <taxon>Actinomycetes</taxon>
        <taxon>Micrococcales</taxon>
        <taxon>Microbacteriaceae</taxon>
        <taxon>Microbacterium</taxon>
    </lineage>
</organism>
<name>A0ABS4WTL5_9MICO</name>
<keyword evidence="3" id="KW-1185">Reference proteome</keyword>
<evidence type="ECO:0000313" key="3">
    <source>
        <dbReference type="Proteomes" id="UP000703720"/>
    </source>
</evidence>
<dbReference type="SUPFAM" id="SSF52540">
    <property type="entry name" value="P-loop containing nucleoside triphosphate hydrolases"/>
    <property type="match status" value="1"/>
</dbReference>
<protein>
    <recommendedName>
        <fullName evidence="1">AAA+ ATPase domain-containing protein</fullName>
    </recommendedName>
</protein>
<sequence length="379" mass="39865">MNSSNRISMLDLMSRKFAPIQYVIPGIIPEGLTILAAPPKIGKSWLVLDLAYQLATGGEALGAVPVDRARPVLYLALEDTQRRLQDRLKHLDVVVAPEQLYFQTEADPGSVLEQAREFMGEHHDEAPVIIIDTLGKVAPPANTGESDYQKDYRIGGGLKAVADSVSGGSVIVVHHTRKAAGDDFLDSVSGTQGLAGSADSILVLRRDRNENNGSLSVTSRDAVEGEYAVHRDGVRWVLVGGALTEAAVALANQRVTEGLGGTSTAVVAYVTQHPEGVRAADVASELIITEKDAGTYLLRAYRAARIGRADRGLYIPVGNTPVGSVGSVGTAPELPTQTTLPTPLHTAYLSETDPGTCVHGVTVGAKCSRSGCGGKAVTA</sequence>
<evidence type="ECO:0000259" key="1">
    <source>
        <dbReference type="SMART" id="SM00382"/>
    </source>
</evidence>
<proteinExistence type="predicted"/>
<dbReference type="EMBL" id="JAGIOA010000001">
    <property type="protein sequence ID" value="MBP2378849.1"/>
    <property type="molecule type" value="Genomic_DNA"/>
</dbReference>
<dbReference type="RefSeq" id="WP_210098022.1">
    <property type="nucleotide sequence ID" value="NZ_BAAAIO010000003.1"/>
</dbReference>
<gene>
    <name evidence="2" type="ORF">JOF42_002344</name>
</gene>
<dbReference type="Gene3D" id="3.40.50.300">
    <property type="entry name" value="P-loop containing nucleotide triphosphate hydrolases"/>
    <property type="match status" value="1"/>
</dbReference>
<dbReference type="InterPro" id="IPR027417">
    <property type="entry name" value="P-loop_NTPase"/>
</dbReference>
<dbReference type="Pfam" id="PF13481">
    <property type="entry name" value="AAA_25"/>
    <property type="match status" value="1"/>
</dbReference>
<comment type="caution">
    <text evidence="2">The sequence shown here is derived from an EMBL/GenBank/DDBJ whole genome shotgun (WGS) entry which is preliminary data.</text>
</comment>